<feature type="non-terminal residue" evidence="1">
    <location>
        <position position="1"/>
    </location>
</feature>
<evidence type="ECO:0000313" key="1">
    <source>
        <dbReference type="EMBL" id="CEK72304.1"/>
    </source>
</evidence>
<accession>A0A0B6ZUI4</accession>
<dbReference type="AlphaFoldDB" id="A0A0B6ZUI4"/>
<proteinExistence type="predicted"/>
<gene>
    <name evidence="1" type="primary">ORF81841</name>
</gene>
<sequence>LLFFPLFQERQNNDDTDRWYQYPIIDHVNIEVCKNSHDVNIKLDSYSDRRLHNCHCREILSDKLRSLFPK</sequence>
<organism evidence="1">
    <name type="scientific">Arion vulgaris</name>
    <dbReference type="NCBI Taxonomy" id="1028688"/>
    <lineage>
        <taxon>Eukaryota</taxon>
        <taxon>Metazoa</taxon>
        <taxon>Spiralia</taxon>
        <taxon>Lophotrochozoa</taxon>
        <taxon>Mollusca</taxon>
        <taxon>Gastropoda</taxon>
        <taxon>Heterobranchia</taxon>
        <taxon>Euthyneura</taxon>
        <taxon>Panpulmonata</taxon>
        <taxon>Eupulmonata</taxon>
        <taxon>Stylommatophora</taxon>
        <taxon>Helicina</taxon>
        <taxon>Arionoidea</taxon>
        <taxon>Arionidae</taxon>
        <taxon>Arion</taxon>
    </lineage>
</organism>
<dbReference type="EMBL" id="HACG01025439">
    <property type="protein sequence ID" value="CEK72304.1"/>
    <property type="molecule type" value="Transcribed_RNA"/>
</dbReference>
<reference evidence="1" key="1">
    <citation type="submission" date="2014-12" db="EMBL/GenBank/DDBJ databases">
        <title>Insight into the proteome of Arion vulgaris.</title>
        <authorList>
            <person name="Aradska J."/>
            <person name="Bulat T."/>
            <person name="Smidak R."/>
            <person name="Sarate P."/>
            <person name="Gangsoo J."/>
            <person name="Sialana F."/>
            <person name="Bilban M."/>
            <person name="Lubec G."/>
        </authorList>
    </citation>
    <scope>NUCLEOTIDE SEQUENCE</scope>
    <source>
        <tissue evidence="1">Skin</tissue>
    </source>
</reference>
<name>A0A0B6ZUI4_9EUPU</name>
<protein>
    <submittedName>
        <fullName evidence="1">Uncharacterized protein</fullName>
    </submittedName>
</protein>